<dbReference type="OrthoDB" id="348256at2759"/>
<gene>
    <name evidence="3" type="ORF">ETH_00015045</name>
</gene>
<name>U6L633_EIMTE</name>
<reference evidence="3" key="2">
    <citation type="submission" date="2013-10" db="EMBL/GenBank/DDBJ databases">
        <authorList>
            <person name="Aslett M."/>
        </authorList>
    </citation>
    <scope>NUCLEOTIDE SEQUENCE [LARGE SCALE GENOMIC DNA]</scope>
    <source>
        <strain evidence="3">Houghton</strain>
    </source>
</reference>
<evidence type="ECO:0000256" key="1">
    <source>
        <dbReference type="SAM" id="Coils"/>
    </source>
</evidence>
<keyword evidence="1" id="KW-0175">Coiled coil</keyword>
<dbReference type="GeneID" id="25252163"/>
<proteinExistence type="predicted"/>
<dbReference type="VEuPathDB" id="ToxoDB:ETH_00015045"/>
<dbReference type="AlphaFoldDB" id="U6L633"/>
<dbReference type="VEuPathDB" id="ToxoDB:ETH2_0525300"/>
<dbReference type="RefSeq" id="XP_013234778.1">
    <property type="nucleotide sequence ID" value="XM_013379324.1"/>
</dbReference>
<evidence type="ECO:0000313" key="3">
    <source>
        <dbReference type="EMBL" id="CDJ44029.1"/>
    </source>
</evidence>
<evidence type="ECO:0000313" key="4">
    <source>
        <dbReference type="Proteomes" id="UP000030747"/>
    </source>
</evidence>
<reference evidence="3" key="1">
    <citation type="submission" date="2013-10" db="EMBL/GenBank/DDBJ databases">
        <title>Genomic analysis of the causative agents of coccidiosis in chickens.</title>
        <authorList>
            <person name="Reid A.J."/>
            <person name="Blake D."/>
            <person name="Billington K."/>
            <person name="Browne H."/>
            <person name="Dunn M."/>
            <person name="Hung S."/>
            <person name="Kawahara F."/>
            <person name="Miranda-Saavedra D."/>
            <person name="Mourier T."/>
            <person name="Nagra H."/>
            <person name="Otto T.D."/>
            <person name="Rawlings N."/>
            <person name="Sanchez A."/>
            <person name="Sanders M."/>
            <person name="Subramaniam C."/>
            <person name="Tay Y."/>
            <person name="Dear P."/>
            <person name="Doerig C."/>
            <person name="Gruber A."/>
            <person name="Parkinson J."/>
            <person name="Shirley M."/>
            <person name="Wan K.L."/>
            <person name="Berriman M."/>
            <person name="Tomley F."/>
            <person name="Pain A."/>
        </authorList>
    </citation>
    <scope>NUCLEOTIDE SEQUENCE [LARGE SCALE GENOMIC DNA]</scope>
    <source>
        <strain evidence="3">Houghton</strain>
    </source>
</reference>
<accession>U6L633</accession>
<dbReference type="Proteomes" id="UP000030747">
    <property type="component" value="Unassembled WGS sequence"/>
</dbReference>
<organism evidence="3 4">
    <name type="scientific">Eimeria tenella</name>
    <name type="common">Coccidian parasite</name>
    <dbReference type="NCBI Taxonomy" id="5802"/>
    <lineage>
        <taxon>Eukaryota</taxon>
        <taxon>Sar</taxon>
        <taxon>Alveolata</taxon>
        <taxon>Apicomplexa</taxon>
        <taxon>Conoidasida</taxon>
        <taxon>Coccidia</taxon>
        <taxon>Eucoccidiorida</taxon>
        <taxon>Eimeriorina</taxon>
        <taxon>Eimeriidae</taxon>
        <taxon>Eimeria</taxon>
    </lineage>
</organism>
<dbReference type="EMBL" id="HG676490">
    <property type="protein sequence ID" value="CDJ44029.1"/>
    <property type="molecule type" value="Genomic_DNA"/>
</dbReference>
<feature type="compositionally biased region" description="Basic and acidic residues" evidence="2">
    <location>
        <begin position="258"/>
        <end position="271"/>
    </location>
</feature>
<protein>
    <submittedName>
        <fullName evidence="3">Uncharacterized protein</fullName>
    </submittedName>
</protein>
<feature type="coiled-coil region" evidence="1">
    <location>
        <begin position="142"/>
        <end position="179"/>
    </location>
</feature>
<feature type="region of interest" description="Disordered" evidence="2">
    <location>
        <begin position="192"/>
        <end position="311"/>
    </location>
</feature>
<feature type="compositionally biased region" description="Basic and acidic residues" evidence="2">
    <location>
        <begin position="278"/>
        <end position="294"/>
    </location>
</feature>
<sequence length="311" mass="34166">MEVPAYAGKGAPGGPPEGFAAAAAAAAAARSSKDQVGGKVPQYFSLRGSNALRGGRRTYNAMCLNDNWYEDRLNPELAPQLQQFAAAEQQQQQRGPFGPWASEYTVAYSRGNWKLQNFKLTDSNILAFDQSSPQDWTSCYRIDYRNRQQEEVMARMQELEEEKRKREMAEMRARAAAEARVPVWPLTPEAAARLAASRQHAEEEAAASHRSQHSAASGGAAAAAAAAAAKGQQQRSGAKAPAGEERGPPRLACSSSKQDFDELQLIKKEEIENPEEELERKMTELEINPHDRKPAGKPSQAQGVRFAGRYY</sequence>
<keyword evidence="4" id="KW-1185">Reference proteome</keyword>
<evidence type="ECO:0000256" key="2">
    <source>
        <dbReference type="SAM" id="MobiDB-lite"/>
    </source>
</evidence>
<feature type="compositionally biased region" description="Low complexity" evidence="2">
    <location>
        <begin position="213"/>
        <end position="240"/>
    </location>
</feature>